<keyword evidence="1" id="KW-0378">Hydrolase</keyword>
<keyword evidence="2" id="KW-1185">Reference proteome</keyword>
<dbReference type="SUPFAM" id="SSF56784">
    <property type="entry name" value="HAD-like"/>
    <property type="match status" value="1"/>
</dbReference>
<gene>
    <name evidence="1" type="ORF">QWY28_22660</name>
</gene>
<dbReference type="Proteomes" id="UP001168620">
    <property type="component" value="Unassembled WGS sequence"/>
</dbReference>
<dbReference type="GO" id="GO:0016787">
    <property type="term" value="F:hydrolase activity"/>
    <property type="evidence" value="ECO:0007669"/>
    <property type="project" value="UniProtKB-KW"/>
</dbReference>
<dbReference type="Gene3D" id="3.40.50.1000">
    <property type="entry name" value="HAD superfamily/HAD-like"/>
    <property type="match status" value="2"/>
</dbReference>
<dbReference type="RefSeq" id="WP_300955190.1">
    <property type="nucleotide sequence ID" value="NZ_JAUHJQ010000023.1"/>
</dbReference>
<sequence length="345" mass="35374">MVLGSCPTGLVEAYDLAMLDLDGVVYVGGEAVPGAPGHLEQARDRGLRLAFITNNASRTPATVAEHLTSLGVAAGADDVVTSAQAAARVLADRLPAGAPVVLLGAAGLEEAVRSAGLTPVGVEDEAEALVTGYGPDVLWRDIMRAAVRVRDGLWWVASNTDLSIPTPYGTAPGHGVLVETVQRFTGVTPVVAGKPQRPLLDETVRRVGGARPLMVGDRLDTDIAGAHEAGIDSLLVLTGVTGLPELVAARPEERPTYLAPDLAGLLDPHPEVVVEDGTGQGSAGGSAEVGGWSARVESGTVQVDGSGAVADWWRVVAAVSWRHLDATGEPVDGAGLRAPDADTGR</sequence>
<protein>
    <submittedName>
        <fullName evidence="1">HAD-IIA family hydrolase</fullName>
    </submittedName>
</protein>
<name>A0ABT8FMN9_9ACTN</name>
<evidence type="ECO:0000313" key="2">
    <source>
        <dbReference type="Proteomes" id="UP001168620"/>
    </source>
</evidence>
<comment type="caution">
    <text evidence="1">The sequence shown here is derived from an EMBL/GenBank/DDBJ whole genome shotgun (WGS) entry which is preliminary data.</text>
</comment>
<dbReference type="EMBL" id="JAUHJQ010000023">
    <property type="protein sequence ID" value="MDN4175781.1"/>
    <property type="molecule type" value="Genomic_DNA"/>
</dbReference>
<dbReference type="InterPro" id="IPR023214">
    <property type="entry name" value="HAD_sf"/>
</dbReference>
<proteinExistence type="predicted"/>
<evidence type="ECO:0000313" key="1">
    <source>
        <dbReference type="EMBL" id="MDN4175781.1"/>
    </source>
</evidence>
<dbReference type="Pfam" id="PF13242">
    <property type="entry name" value="Hydrolase_like"/>
    <property type="match status" value="1"/>
</dbReference>
<dbReference type="PANTHER" id="PTHR19288:SF95">
    <property type="entry name" value="D-GLYCEROL 3-PHOSPHATE PHOSPHATASE"/>
    <property type="match status" value="1"/>
</dbReference>
<dbReference type="PANTHER" id="PTHR19288">
    <property type="entry name" value="4-NITROPHENYLPHOSPHATASE-RELATED"/>
    <property type="match status" value="1"/>
</dbReference>
<organism evidence="1 2">
    <name type="scientific">Nocardioides oceani</name>
    <dbReference type="NCBI Taxonomy" id="3058369"/>
    <lineage>
        <taxon>Bacteria</taxon>
        <taxon>Bacillati</taxon>
        <taxon>Actinomycetota</taxon>
        <taxon>Actinomycetes</taxon>
        <taxon>Propionibacteriales</taxon>
        <taxon>Nocardioidaceae</taxon>
        <taxon>Nocardioides</taxon>
    </lineage>
</organism>
<dbReference type="NCBIfam" id="TIGR01460">
    <property type="entry name" value="HAD-SF-IIA"/>
    <property type="match status" value="1"/>
</dbReference>
<dbReference type="InterPro" id="IPR006357">
    <property type="entry name" value="HAD-SF_hydro_IIA"/>
</dbReference>
<accession>A0ABT8FMN9</accession>
<reference evidence="1" key="1">
    <citation type="submission" date="2023-06" db="EMBL/GenBank/DDBJ databases">
        <title>Draft genome sequence of Nocardioides sp. SOB77.</title>
        <authorList>
            <person name="Zhang G."/>
        </authorList>
    </citation>
    <scope>NUCLEOTIDE SEQUENCE</scope>
    <source>
        <strain evidence="1">SOB77</strain>
    </source>
</reference>
<dbReference type="InterPro" id="IPR036412">
    <property type="entry name" value="HAD-like_sf"/>
</dbReference>
<dbReference type="Pfam" id="PF13344">
    <property type="entry name" value="Hydrolase_6"/>
    <property type="match status" value="1"/>
</dbReference>